<evidence type="ECO:0008006" key="3">
    <source>
        <dbReference type="Google" id="ProtNLM"/>
    </source>
</evidence>
<sequence>MNMRYLAFLVIILLAGATLAQPKLKKFQISKEISVMLPKDFAPLSDDEIAREYPATTKPLAVYTSPDGQIDFSVTQKFTQFRSRDLEMLQEFYKANLMEKFTDIDFIRSEVVEIKGEDYIVFEFVSKLADERGVTNLKPVQKYSIIQYLIKGNQIMIFTMHAPFMLKNDWQPTMREIMSSIKFKA</sequence>
<evidence type="ECO:0000313" key="1">
    <source>
        <dbReference type="EMBL" id="MFD2514680.1"/>
    </source>
</evidence>
<evidence type="ECO:0000313" key="2">
    <source>
        <dbReference type="Proteomes" id="UP001597544"/>
    </source>
</evidence>
<comment type="caution">
    <text evidence="1">The sequence shown here is derived from an EMBL/GenBank/DDBJ whole genome shotgun (WGS) entry which is preliminary data.</text>
</comment>
<protein>
    <recommendedName>
        <fullName evidence="3">DUF1795 domain-containing protein</fullName>
    </recommendedName>
</protein>
<dbReference type="Proteomes" id="UP001597544">
    <property type="component" value="Unassembled WGS sequence"/>
</dbReference>
<gene>
    <name evidence="1" type="ORF">ACFSRY_12460</name>
</gene>
<reference evidence="2" key="1">
    <citation type="journal article" date="2019" name="Int. J. Syst. Evol. Microbiol.">
        <title>The Global Catalogue of Microorganisms (GCM) 10K type strain sequencing project: providing services to taxonomists for standard genome sequencing and annotation.</title>
        <authorList>
            <consortium name="The Broad Institute Genomics Platform"/>
            <consortium name="The Broad Institute Genome Sequencing Center for Infectious Disease"/>
            <person name="Wu L."/>
            <person name="Ma J."/>
        </authorList>
    </citation>
    <scope>NUCLEOTIDE SEQUENCE [LARGE SCALE GENOMIC DNA]</scope>
    <source>
        <strain evidence="2">KCTC 42498</strain>
    </source>
</reference>
<name>A0ABW5IMP0_9BACT</name>
<keyword evidence="2" id="KW-1185">Reference proteome</keyword>
<dbReference type="RefSeq" id="WP_377507780.1">
    <property type="nucleotide sequence ID" value="NZ_JBHULU010000015.1"/>
</dbReference>
<organism evidence="1 2">
    <name type="scientific">Pontibacter locisalis</name>
    <dbReference type="NCBI Taxonomy" id="1719035"/>
    <lineage>
        <taxon>Bacteria</taxon>
        <taxon>Pseudomonadati</taxon>
        <taxon>Bacteroidota</taxon>
        <taxon>Cytophagia</taxon>
        <taxon>Cytophagales</taxon>
        <taxon>Hymenobacteraceae</taxon>
        <taxon>Pontibacter</taxon>
    </lineage>
</organism>
<proteinExistence type="predicted"/>
<accession>A0ABW5IMP0</accession>
<dbReference type="EMBL" id="JBHULU010000015">
    <property type="protein sequence ID" value="MFD2514680.1"/>
    <property type="molecule type" value="Genomic_DNA"/>
</dbReference>